<dbReference type="Pfam" id="PF01844">
    <property type="entry name" value="HNH"/>
    <property type="match status" value="1"/>
</dbReference>
<dbReference type="InterPro" id="IPR002711">
    <property type="entry name" value="HNH"/>
</dbReference>
<evidence type="ECO:0000259" key="1">
    <source>
        <dbReference type="SMART" id="SM00507"/>
    </source>
</evidence>
<dbReference type="Gene3D" id="3.40.50.300">
    <property type="entry name" value="P-loop containing nucleotide triphosphate hydrolases"/>
    <property type="match status" value="1"/>
</dbReference>
<gene>
    <name evidence="2" type="ORF">UFOVP1052_11</name>
</gene>
<evidence type="ECO:0000313" key="2">
    <source>
        <dbReference type="EMBL" id="CAB4180194.1"/>
    </source>
</evidence>
<accession>A0A6J5QKN4</accession>
<feature type="domain" description="HNH nuclease" evidence="1">
    <location>
        <begin position="12"/>
        <end position="61"/>
    </location>
</feature>
<sequence>MSKAHNDPEYRKNRTVILREQPTCTVCNKAKSTQVDHIIPLDAGGGHNPENLRGICAKCNNILGHRYVTQRNETRNTIRTDALKDNGIQIPNTKQKRFFTEKNLITPTQLRIIPDDPNQPGLAVTGRDQPRLETVLPEHAGSYVHGVREFAREYLEVELMAWQLRVLEGQLLYDSSGDLCNRVSLVSTARQNGKTVALMALVGWWLTEMPKISGLKQTVLSTAHRLDLAVMLFDNLAPILEKRFNATLMRSYGRNSVTMRDGSKWFLRAANHSVGHGMSCDLIVADEMWDISREVIDGGLLPAQRAKPNPLLSLWSTAGTEASTAMLKWREQGLRAIDTKQNSSFYFAEWSPPPELSPLDNPEAWAYANPALGKLLSLKTIIAESENPDRASFLRASCNLWVASDKAWIQPGIWSELHYLDTMPDGGTVAIESSLDDSRYFAVRCVVLPDRRTVATVEFVVDTYDEMILRAQELAKNPSIKFAITPTIDLHWLPALERRRIVVGYGEILKFTPRVRAMIGEKLLWHTGEEMFAEHVQRAVAVRSQNSIALSSQRSPGPIELARCMVWAAALTSKPTSSGKPMIVVGSR</sequence>
<dbReference type="InterPro" id="IPR003615">
    <property type="entry name" value="HNH_nuc"/>
</dbReference>
<dbReference type="PANTHER" id="PTHR41287">
    <property type="match status" value="1"/>
</dbReference>
<proteinExistence type="predicted"/>
<dbReference type="EMBL" id="LR797000">
    <property type="protein sequence ID" value="CAB4180194.1"/>
    <property type="molecule type" value="Genomic_DNA"/>
</dbReference>
<organism evidence="2">
    <name type="scientific">uncultured Caudovirales phage</name>
    <dbReference type="NCBI Taxonomy" id="2100421"/>
    <lineage>
        <taxon>Viruses</taxon>
        <taxon>Duplodnaviria</taxon>
        <taxon>Heunggongvirae</taxon>
        <taxon>Uroviricota</taxon>
        <taxon>Caudoviricetes</taxon>
        <taxon>Peduoviridae</taxon>
        <taxon>Maltschvirus</taxon>
        <taxon>Maltschvirus maltsch</taxon>
    </lineage>
</organism>
<dbReference type="Gene3D" id="1.10.30.50">
    <property type="match status" value="1"/>
</dbReference>
<dbReference type="CDD" id="cd00085">
    <property type="entry name" value="HNHc"/>
    <property type="match status" value="1"/>
</dbReference>
<name>A0A6J5QKN4_9CAUD</name>
<dbReference type="PANTHER" id="PTHR41287:SF1">
    <property type="entry name" value="PROTEIN YMFN"/>
    <property type="match status" value="1"/>
</dbReference>
<dbReference type="InterPro" id="IPR027417">
    <property type="entry name" value="P-loop_NTPase"/>
</dbReference>
<dbReference type="SMART" id="SM00507">
    <property type="entry name" value="HNHc"/>
    <property type="match status" value="1"/>
</dbReference>
<dbReference type="InterPro" id="IPR005021">
    <property type="entry name" value="Terminase_largesu-like"/>
</dbReference>
<protein>
    <submittedName>
        <fullName evidence="2">HNHc domain containing protein</fullName>
    </submittedName>
</protein>
<reference evidence="2" key="1">
    <citation type="submission" date="2020-05" db="EMBL/GenBank/DDBJ databases">
        <authorList>
            <person name="Chiriac C."/>
            <person name="Salcher M."/>
            <person name="Ghai R."/>
            <person name="Kavagutti S V."/>
        </authorList>
    </citation>
    <scope>NUCLEOTIDE SEQUENCE</scope>
</reference>